<protein>
    <submittedName>
        <fullName evidence="2">Uncharacterized protein</fullName>
    </submittedName>
</protein>
<evidence type="ECO:0000313" key="2">
    <source>
        <dbReference type="EMBL" id="VDP73628.1"/>
    </source>
</evidence>
<evidence type="ECO:0000313" key="3">
    <source>
        <dbReference type="Proteomes" id="UP000269396"/>
    </source>
</evidence>
<feature type="compositionally biased region" description="Gly residues" evidence="1">
    <location>
        <begin position="56"/>
        <end position="69"/>
    </location>
</feature>
<keyword evidence="3" id="KW-1185">Reference proteome</keyword>
<proteinExistence type="predicted"/>
<organism evidence="2 3">
    <name type="scientific">Schistosoma mattheei</name>
    <dbReference type="NCBI Taxonomy" id="31246"/>
    <lineage>
        <taxon>Eukaryota</taxon>
        <taxon>Metazoa</taxon>
        <taxon>Spiralia</taxon>
        <taxon>Lophotrochozoa</taxon>
        <taxon>Platyhelminthes</taxon>
        <taxon>Trematoda</taxon>
        <taxon>Digenea</taxon>
        <taxon>Strigeidida</taxon>
        <taxon>Schistosomatoidea</taxon>
        <taxon>Schistosomatidae</taxon>
        <taxon>Schistosoma</taxon>
    </lineage>
</organism>
<dbReference type="AlphaFoldDB" id="A0A183PSB4"/>
<accession>A0A183PSB4</accession>
<evidence type="ECO:0000256" key="1">
    <source>
        <dbReference type="SAM" id="MobiDB-lite"/>
    </source>
</evidence>
<name>A0A183PSB4_9TREM</name>
<gene>
    <name evidence="2" type="ORF">SMTD_LOCUS17250</name>
</gene>
<reference evidence="2" key="1">
    <citation type="submission" date="2018-11" db="EMBL/GenBank/DDBJ databases">
        <authorList>
            <consortium name="Pathogen Informatics"/>
        </authorList>
    </citation>
    <scope>NUCLEOTIDE SEQUENCE [LARGE SCALE GENOMIC DNA]</scope>
    <source>
        <strain evidence="2">Denwood</strain>
    </source>
</reference>
<dbReference type="Proteomes" id="UP000269396">
    <property type="component" value="Unassembled WGS sequence"/>
</dbReference>
<sequence length="69" mass="7597">MSRQFHCMGHKLGQLRKPSSRRYKCLLTIVYAKNTSDLLARHYQQQPTMGENKPDSGGGSKSGRSAGSG</sequence>
<dbReference type="EMBL" id="UZAL01038418">
    <property type="protein sequence ID" value="VDP73628.1"/>
    <property type="molecule type" value="Genomic_DNA"/>
</dbReference>
<feature type="region of interest" description="Disordered" evidence="1">
    <location>
        <begin position="41"/>
        <end position="69"/>
    </location>
</feature>